<dbReference type="VEuPathDB" id="TrichDB:TVAGG3_0665890"/>
<reference evidence="3" key="1">
    <citation type="submission" date="2006-10" db="EMBL/GenBank/DDBJ databases">
        <authorList>
            <person name="Amadeo P."/>
            <person name="Zhao Q."/>
            <person name="Wortman J."/>
            <person name="Fraser-Liggett C."/>
            <person name="Carlton J."/>
        </authorList>
    </citation>
    <scope>NUCLEOTIDE SEQUENCE</scope>
    <source>
        <strain evidence="3">G3</strain>
    </source>
</reference>
<dbReference type="RefSeq" id="XP_001314106.1">
    <property type="nucleotide sequence ID" value="XM_001314097.1"/>
</dbReference>
<sequence>MAFRQHLIGFLSFFSIFLIFYAFSINEFYRKLHYTVPKVEINKNYPSFNKSSDPIIITHATDIHVSHLHPRTYYRLNKTLNFWEKMIKPVFAVLSGDLTDNYSHKKSPCYAYPIEKHWKIYNDTITNSGLNLDRLFEIFGNHDLFGVYDWDDNKSYASIYTKTKRSSFHAFSQVRNGVKLIGFVPCEIPFGNGPQQVVATMRTKYLDELERELQQKSDAKYVIIVCHFTHEFIYPLRARSTSGKTYEDLIREYNVTCLLTGHVHPKKLEFVHYANTMELTMMSMKKYDFFALLSLDNGRINYEQHSFNDSQISLITNPAPSKLQSFNFIDKKMPVRIVTFSNLKNKSFKVKGKGIEGELKWEKYLDENVSLYSKEFEFQSGVQNLTISGDLNQTIEIAVDSESGPFHETHRWLFNSYLGEYMLVLYAPFYIVMLIEIIWPLKIFDETALSIVDDTKKGSILQAIFFGPLVISNLLSRITFRVKFVVYLSLLWPLFLPQMFYPVNGKFSILWSFGYTVGFTPVFDTFSVLCTALYYLSYVPLVCYGAVISFIIKRDGLSFYFIFEVFVLFFFVYQVYLFVKKYIAEIGWQYYWYFAFPYFQLPIAAVLVFLYDIFKERKQKKKDD</sequence>
<feature type="domain" description="Calcineurin-like phosphoesterase" evidence="2">
    <location>
        <begin position="57"/>
        <end position="265"/>
    </location>
</feature>
<feature type="transmembrane region" description="Helical" evidence="1">
    <location>
        <begin position="421"/>
        <end position="439"/>
    </location>
</feature>
<keyword evidence="4" id="KW-1185">Reference proteome</keyword>
<proteinExistence type="predicted"/>
<evidence type="ECO:0000256" key="1">
    <source>
        <dbReference type="SAM" id="Phobius"/>
    </source>
</evidence>
<evidence type="ECO:0000313" key="3">
    <source>
        <dbReference type="EMBL" id="EAY01318.1"/>
    </source>
</evidence>
<dbReference type="InterPro" id="IPR004843">
    <property type="entry name" value="Calcineurin-like_PHP"/>
</dbReference>
<protein>
    <submittedName>
        <fullName evidence="3">Ser/Thr protein phosphatase, putative</fullName>
    </submittedName>
</protein>
<dbReference type="InParanoid" id="A2F189"/>
<dbReference type="GO" id="GO:0016787">
    <property type="term" value="F:hydrolase activity"/>
    <property type="evidence" value="ECO:0007669"/>
    <property type="project" value="InterPro"/>
</dbReference>
<dbReference type="STRING" id="5722.A2F189"/>
<organism evidence="3 4">
    <name type="scientific">Trichomonas vaginalis (strain ATCC PRA-98 / G3)</name>
    <dbReference type="NCBI Taxonomy" id="412133"/>
    <lineage>
        <taxon>Eukaryota</taxon>
        <taxon>Metamonada</taxon>
        <taxon>Parabasalia</taxon>
        <taxon>Trichomonadida</taxon>
        <taxon>Trichomonadidae</taxon>
        <taxon>Trichomonas</taxon>
    </lineage>
</organism>
<accession>A2F189</accession>
<dbReference type="InterPro" id="IPR029052">
    <property type="entry name" value="Metallo-depent_PP-like"/>
</dbReference>
<dbReference type="PANTHER" id="PTHR14795:SF0">
    <property type="entry name" value="TRANSMEMBRANE PROTEIN 62"/>
    <property type="match status" value="1"/>
</dbReference>
<dbReference type="EMBL" id="DS113571">
    <property type="protein sequence ID" value="EAY01318.1"/>
    <property type="molecule type" value="Genomic_DNA"/>
</dbReference>
<evidence type="ECO:0000313" key="4">
    <source>
        <dbReference type="Proteomes" id="UP000001542"/>
    </source>
</evidence>
<feature type="transmembrane region" description="Helical" evidence="1">
    <location>
        <begin position="532"/>
        <end position="552"/>
    </location>
</feature>
<dbReference type="SUPFAM" id="SSF56300">
    <property type="entry name" value="Metallo-dependent phosphatases"/>
    <property type="match status" value="1"/>
</dbReference>
<dbReference type="Gene3D" id="3.60.21.10">
    <property type="match status" value="1"/>
</dbReference>
<feature type="transmembrane region" description="Helical" evidence="1">
    <location>
        <begin position="484"/>
        <end position="501"/>
    </location>
</feature>
<dbReference type="Pfam" id="PF00149">
    <property type="entry name" value="Metallophos"/>
    <property type="match status" value="1"/>
</dbReference>
<dbReference type="KEGG" id="tva:4759146"/>
<keyword evidence="1" id="KW-0472">Membrane</keyword>
<dbReference type="AlphaFoldDB" id="A2F189"/>
<dbReference type="Proteomes" id="UP000001542">
    <property type="component" value="Unassembled WGS sequence"/>
</dbReference>
<dbReference type="VEuPathDB" id="TrichDB:TVAG_407470"/>
<reference evidence="3" key="2">
    <citation type="journal article" date="2007" name="Science">
        <title>Draft genome sequence of the sexually transmitted pathogen Trichomonas vaginalis.</title>
        <authorList>
            <person name="Carlton J.M."/>
            <person name="Hirt R.P."/>
            <person name="Silva J.C."/>
            <person name="Delcher A.L."/>
            <person name="Schatz M."/>
            <person name="Zhao Q."/>
            <person name="Wortman J.R."/>
            <person name="Bidwell S.L."/>
            <person name="Alsmark U.C.M."/>
            <person name="Besteiro S."/>
            <person name="Sicheritz-Ponten T."/>
            <person name="Noel C.J."/>
            <person name="Dacks J.B."/>
            <person name="Foster P.G."/>
            <person name="Simillion C."/>
            <person name="Van de Peer Y."/>
            <person name="Miranda-Saavedra D."/>
            <person name="Barton G.J."/>
            <person name="Westrop G.D."/>
            <person name="Mueller S."/>
            <person name="Dessi D."/>
            <person name="Fiori P.L."/>
            <person name="Ren Q."/>
            <person name="Paulsen I."/>
            <person name="Zhang H."/>
            <person name="Bastida-Corcuera F.D."/>
            <person name="Simoes-Barbosa A."/>
            <person name="Brown M.T."/>
            <person name="Hayes R.D."/>
            <person name="Mukherjee M."/>
            <person name="Okumura C.Y."/>
            <person name="Schneider R."/>
            <person name="Smith A.J."/>
            <person name="Vanacova S."/>
            <person name="Villalvazo M."/>
            <person name="Haas B.J."/>
            <person name="Pertea M."/>
            <person name="Feldblyum T.V."/>
            <person name="Utterback T.R."/>
            <person name="Shu C.L."/>
            <person name="Osoegawa K."/>
            <person name="de Jong P.J."/>
            <person name="Hrdy I."/>
            <person name="Horvathova L."/>
            <person name="Zubacova Z."/>
            <person name="Dolezal P."/>
            <person name="Malik S.B."/>
            <person name="Logsdon J.M. Jr."/>
            <person name="Henze K."/>
            <person name="Gupta A."/>
            <person name="Wang C.C."/>
            <person name="Dunne R.L."/>
            <person name="Upcroft J.A."/>
            <person name="Upcroft P."/>
            <person name="White O."/>
            <person name="Salzberg S.L."/>
            <person name="Tang P."/>
            <person name="Chiu C.-H."/>
            <person name="Lee Y.-S."/>
            <person name="Embley T.M."/>
            <person name="Coombs G.H."/>
            <person name="Mottram J.C."/>
            <person name="Tachezy J."/>
            <person name="Fraser-Liggett C.M."/>
            <person name="Johnson P.J."/>
        </authorList>
    </citation>
    <scope>NUCLEOTIDE SEQUENCE [LARGE SCALE GENOMIC DNA]</scope>
    <source>
        <strain evidence="3">G3</strain>
    </source>
</reference>
<evidence type="ECO:0000259" key="2">
    <source>
        <dbReference type="Pfam" id="PF00149"/>
    </source>
</evidence>
<gene>
    <name evidence="3" type="ORF">TVAG_407470</name>
</gene>
<feature type="transmembrane region" description="Helical" evidence="1">
    <location>
        <begin position="559"/>
        <end position="579"/>
    </location>
</feature>
<feature type="transmembrane region" description="Helical" evidence="1">
    <location>
        <begin position="459"/>
        <end position="475"/>
    </location>
</feature>
<dbReference type="OMA" id="HYANTME"/>
<feature type="transmembrane region" description="Helical" evidence="1">
    <location>
        <begin position="6"/>
        <end position="23"/>
    </location>
</feature>
<keyword evidence="1" id="KW-0812">Transmembrane</keyword>
<feature type="transmembrane region" description="Helical" evidence="1">
    <location>
        <begin position="591"/>
        <end position="614"/>
    </location>
</feature>
<dbReference type="OrthoDB" id="27234at2759"/>
<name>A2F189_TRIV3</name>
<keyword evidence="1" id="KW-1133">Transmembrane helix</keyword>
<dbReference type="PANTHER" id="PTHR14795">
    <property type="entry name" value="HELICASE RELATED"/>
    <property type="match status" value="1"/>
</dbReference>